<accession>A0ABU8VU49</accession>
<reference evidence="2 3" key="1">
    <citation type="submission" date="2024-03" db="EMBL/GenBank/DDBJ databases">
        <title>Novel species of the genus Variovorax.</title>
        <authorList>
            <person name="Liu Q."/>
            <person name="Xin Y.-H."/>
        </authorList>
    </citation>
    <scope>NUCLEOTIDE SEQUENCE [LARGE SCALE GENOMIC DNA]</scope>
    <source>
        <strain evidence="2 3">KACC 18501</strain>
    </source>
</reference>
<comment type="caution">
    <text evidence="2">The sequence shown here is derived from an EMBL/GenBank/DDBJ whole genome shotgun (WGS) entry which is preliminary data.</text>
</comment>
<dbReference type="Proteomes" id="UP001363010">
    <property type="component" value="Unassembled WGS sequence"/>
</dbReference>
<dbReference type="RefSeq" id="WP_340362387.1">
    <property type="nucleotide sequence ID" value="NZ_JBBKZV010000002.1"/>
</dbReference>
<name>A0ABU8VU49_9BURK</name>
<keyword evidence="3" id="KW-1185">Reference proteome</keyword>
<dbReference type="InterPro" id="IPR037523">
    <property type="entry name" value="VOC_core"/>
</dbReference>
<dbReference type="SUPFAM" id="SSF54593">
    <property type="entry name" value="Glyoxalase/Bleomycin resistance protein/Dihydroxybiphenyl dioxygenase"/>
    <property type="match status" value="1"/>
</dbReference>
<organism evidence="2 3">
    <name type="scientific">Variovorax humicola</name>
    <dbReference type="NCBI Taxonomy" id="1769758"/>
    <lineage>
        <taxon>Bacteria</taxon>
        <taxon>Pseudomonadati</taxon>
        <taxon>Pseudomonadota</taxon>
        <taxon>Betaproteobacteria</taxon>
        <taxon>Burkholderiales</taxon>
        <taxon>Comamonadaceae</taxon>
        <taxon>Variovorax</taxon>
    </lineage>
</organism>
<evidence type="ECO:0000313" key="2">
    <source>
        <dbReference type="EMBL" id="MEJ8821335.1"/>
    </source>
</evidence>
<protein>
    <submittedName>
        <fullName evidence="2">VOC family protein</fullName>
    </submittedName>
</protein>
<sequence length="191" mass="21812">MPRIRPQKFVHVVYRTRRFEAMLRWYATVFDAHVQHQNPVLAFLTYDDEHHRFAFINLAVLQPEGTETDRTGIIGVDHVAYTYASLDDLFENYAQLKEKGIAPYWCIHHGVTVSMYYADPDGNQMEFQVDACANNDEANAFMEGPHFAANPIGVEFDPEDWIARMRAGTPSAEFLPRRVHLPVSPVRGSAA</sequence>
<proteinExistence type="predicted"/>
<gene>
    <name evidence="2" type="ORF">WKW80_04695</name>
</gene>
<dbReference type="PROSITE" id="PS51819">
    <property type="entry name" value="VOC"/>
    <property type="match status" value="1"/>
</dbReference>
<dbReference type="Gene3D" id="3.10.180.10">
    <property type="entry name" value="2,3-Dihydroxybiphenyl 1,2-Dioxygenase, domain 1"/>
    <property type="match status" value="1"/>
</dbReference>
<evidence type="ECO:0000259" key="1">
    <source>
        <dbReference type="PROSITE" id="PS51819"/>
    </source>
</evidence>
<dbReference type="Pfam" id="PF00903">
    <property type="entry name" value="Glyoxalase"/>
    <property type="match status" value="1"/>
</dbReference>
<feature type="domain" description="VOC" evidence="1">
    <location>
        <begin position="8"/>
        <end position="130"/>
    </location>
</feature>
<dbReference type="InterPro" id="IPR029068">
    <property type="entry name" value="Glyas_Bleomycin-R_OHBP_Dase"/>
</dbReference>
<evidence type="ECO:0000313" key="3">
    <source>
        <dbReference type="Proteomes" id="UP001363010"/>
    </source>
</evidence>
<dbReference type="InterPro" id="IPR004360">
    <property type="entry name" value="Glyas_Fos-R_dOase_dom"/>
</dbReference>
<dbReference type="EMBL" id="JBBKZV010000002">
    <property type="protein sequence ID" value="MEJ8821335.1"/>
    <property type="molecule type" value="Genomic_DNA"/>
</dbReference>